<feature type="domain" description="Nitroreductase" evidence="3">
    <location>
        <begin position="74"/>
        <end position="151"/>
    </location>
</feature>
<evidence type="ECO:0000313" key="4">
    <source>
        <dbReference type="EMBL" id="CVK32597.1"/>
    </source>
</evidence>
<dbReference type="RefSeq" id="WP_062263103.1">
    <property type="nucleotide sequence ID" value="NZ_BSDU01000002.1"/>
</dbReference>
<name>A0A0X3BKA6_9EURY</name>
<organism evidence="4 6">
    <name type="scientific">Methanoculleus bourgensis</name>
    <dbReference type="NCBI Taxonomy" id="83986"/>
    <lineage>
        <taxon>Archaea</taxon>
        <taxon>Methanobacteriati</taxon>
        <taxon>Methanobacteriota</taxon>
        <taxon>Stenosarchaea group</taxon>
        <taxon>Methanomicrobia</taxon>
        <taxon>Methanomicrobiales</taxon>
        <taxon>Methanomicrobiaceae</taxon>
        <taxon>Methanoculleus</taxon>
    </lineage>
</organism>
<dbReference type="Proteomes" id="UP000069850">
    <property type="component" value="Chromosome 1"/>
</dbReference>
<dbReference type="Pfam" id="PF00881">
    <property type="entry name" value="Nitroreductase"/>
    <property type="match status" value="2"/>
</dbReference>
<dbReference type="OrthoDB" id="105365at2157"/>
<dbReference type="SUPFAM" id="SSF55469">
    <property type="entry name" value="FMN-dependent nitroreductase-like"/>
    <property type="match status" value="1"/>
</dbReference>
<protein>
    <submittedName>
        <fullName evidence="5">Nitroreductase family protein</fullName>
    </submittedName>
    <submittedName>
        <fullName evidence="4">Putative NADH dehydrogenase/NAD(P)H nitroreductase</fullName>
        <ecNumber evidence="4">1.-.-.-</ecNumber>
    </submittedName>
</protein>
<dbReference type="EMBL" id="LT158599">
    <property type="protein sequence ID" value="CVK32597.1"/>
    <property type="molecule type" value="Genomic_DNA"/>
</dbReference>
<dbReference type="Gene3D" id="3.40.109.10">
    <property type="entry name" value="NADH Oxidase"/>
    <property type="match status" value="1"/>
</dbReference>
<dbReference type="EMBL" id="JABMJE010000140">
    <property type="protein sequence ID" value="NQS78774.1"/>
    <property type="molecule type" value="Genomic_DNA"/>
</dbReference>
<sequence length="176" mass="19804">MSPIGGTVNLGVTVIRSRHSVRKYKDDPVEEKTIKDALDCARLAPTARNEQPWLFGTIQNRETLQAIADLVENARFIADAPICFAVFGKKDAKYYLEDCCAATTQLILALQAWGVGSCWVAGEKKDYIEDVRILLNVPEEYTLVSLVPAGYPEEINIAKKKVLDEVTFFERYEEEE</sequence>
<evidence type="ECO:0000313" key="5">
    <source>
        <dbReference type="EMBL" id="NQS78774.1"/>
    </source>
</evidence>
<dbReference type="GO" id="GO:0016491">
    <property type="term" value="F:oxidoreductase activity"/>
    <property type="evidence" value="ECO:0007669"/>
    <property type="project" value="UniProtKB-KW"/>
</dbReference>
<proteinExistence type="inferred from homology"/>
<dbReference type="AlphaFoldDB" id="A0A0X3BKA6"/>
<evidence type="ECO:0000259" key="3">
    <source>
        <dbReference type="Pfam" id="PF00881"/>
    </source>
</evidence>
<feature type="domain" description="Nitroreductase" evidence="3">
    <location>
        <begin position="15"/>
        <end position="71"/>
    </location>
</feature>
<dbReference type="EC" id="1.-.-.-" evidence="4"/>
<dbReference type="PANTHER" id="PTHR43673:SF10">
    <property type="entry name" value="NADH DEHYDROGENASE_NAD(P)H NITROREDUCTASE XCC3605-RELATED"/>
    <property type="match status" value="1"/>
</dbReference>
<gene>
    <name evidence="4" type="primary">nfnB</name>
    <name evidence="5" type="ORF">HQQ74_08770</name>
    <name evidence="4" type="ORF">MMAB1_1384</name>
</gene>
<comment type="similarity">
    <text evidence="1">Belongs to the nitroreductase family.</text>
</comment>
<reference evidence="5" key="2">
    <citation type="submission" date="2020-05" db="EMBL/GenBank/DDBJ databases">
        <title>The first insight into the ecology of ammonia-tolerant syntrophic propionate oxidizing bacteria.</title>
        <authorList>
            <person name="Singh A."/>
            <person name="Schnurer A."/>
            <person name="Westerholm M."/>
        </authorList>
    </citation>
    <scope>NUCLEOTIDE SEQUENCE</scope>
    <source>
        <strain evidence="5">MAG54</strain>
    </source>
</reference>
<dbReference type="InterPro" id="IPR000415">
    <property type="entry name" value="Nitroreductase-like"/>
</dbReference>
<evidence type="ECO:0000313" key="6">
    <source>
        <dbReference type="Proteomes" id="UP000069850"/>
    </source>
</evidence>
<dbReference type="PANTHER" id="PTHR43673">
    <property type="entry name" value="NAD(P)H NITROREDUCTASE YDGI-RELATED"/>
    <property type="match status" value="1"/>
</dbReference>
<accession>A0A0X3BKA6</accession>
<dbReference type="KEGG" id="mema:MMAB1_1384"/>
<evidence type="ECO:0000256" key="2">
    <source>
        <dbReference type="ARBA" id="ARBA00023002"/>
    </source>
</evidence>
<evidence type="ECO:0000256" key="1">
    <source>
        <dbReference type="ARBA" id="ARBA00007118"/>
    </source>
</evidence>
<dbReference type="InterPro" id="IPR029479">
    <property type="entry name" value="Nitroreductase"/>
</dbReference>
<keyword evidence="2 4" id="KW-0560">Oxidoreductase</keyword>
<dbReference type="Proteomes" id="UP000737555">
    <property type="component" value="Unassembled WGS sequence"/>
</dbReference>
<dbReference type="GeneID" id="27137266"/>
<reference evidence="4 6" key="1">
    <citation type="submission" date="2016-01" db="EMBL/GenBank/DDBJ databases">
        <authorList>
            <person name="Manzoor S."/>
        </authorList>
    </citation>
    <scope>NUCLEOTIDE SEQUENCE [LARGE SCALE GENOMIC DNA]</scope>
    <source>
        <strain evidence="4">Methanoculleus sp MAB1</strain>
    </source>
</reference>